<name>A0ABQ5QHX0_9BACT</name>
<evidence type="ECO:0000313" key="1">
    <source>
        <dbReference type="EMBL" id="GLH74146.1"/>
    </source>
</evidence>
<sequence>MKGDFSRVTFDPTEHYTRVLLQQGRVSLDADFNEQAAILLHRLQVMTADLVGEGAGPTNNLGFTISASATSGDFGIGKGRYYVNGILVENDADCSFLAQPDYPVPTAKLLTGVTGNFLAYLDVWERHVTALEEPEIREVALGGPDTATRAEVVWQVKLYPLPGVATNTGKNAASTALPSLQPDAMKVLFTKAASQDTTAKAGSPAAFALSQDLPIPLSYATLRARAKQNPPDTDPCAIPPASSYRGLENQLYRVEVHNGGQLSDKPTFKWSRENGSVTFPILKITADTTNATTTLSLANLGRDQKLGLAVGDWVEIVDDTYVLQNLAEPLLQVTSISLDDLSVTVSGLRATANRGDDPTQHPLLRRWDQPGSATDLTNGAVPITLGSATVDTDWIGLEDGVQILFEALAQTNGLAFFRTGDYWLIPARVATGDVEWPQSAGTASALPPRGVEHQYAALARISVASGTVSVTKDLRRSFDVISKPMP</sequence>
<reference evidence="1 2" key="1">
    <citation type="journal article" date="2023" name="Antonie Van Leeuwenhoek">
        <title>Mesoterricola silvestris gen. nov., sp. nov., Mesoterricola sediminis sp. nov., Geothrix oryzae sp. nov., Geothrix edaphica sp. nov., Geothrix rubra sp. nov., and Geothrix limicola sp. nov., six novel members of Acidobacteriota isolated from soils.</title>
        <authorList>
            <person name="Itoh H."/>
            <person name="Sugisawa Y."/>
            <person name="Mise K."/>
            <person name="Xu Z."/>
            <person name="Kuniyasu M."/>
            <person name="Ushijima N."/>
            <person name="Kawano K."/>
            <person name="Kobayashi E."/>
            <person name="Shiratori Y."/>
            <person name="Masuda Y."/>
            <person name="Senoo K."/>
        </authorList>
    </citation>
    <scope>NUCLEOTIDE SEQUENCE [LARGE SCALE GENOMIC DNA]</scope>
    <source>
        <strain evidence="1 2">Red804</strain>
    </source>
</reference>
<evidence type="ECO:0000313" key="2">
    <source>
        <dbReference type="Proteomes" id="UP001165069"/>
    </source>
</evidence>
<dbReference type="Pfam" id="PF20129">
    <property type="entry name" value="DUF6519"/>
    <property type="match status" value="2"/>
</dbReference>
<dbReference type="EMBL" id="BSDE01000005">
    <property type="protein sequence ID" value="GLH74146.1"/>
    <property type="molecule type" value="Genomic_DNA"/>
</dbReference>
<keyword evidence="2" id="KW-1185">Reference proteome</keyword>
<proteinExistence type="predicted"/>
<dbReference type="InterPro" id="IPR045392">
    <property type="entry name" value="DUF6519"/>
</dbReference>
<evidence type="ECO:0008006" key="3">
    <source>
        <dbReference type="Google" id="ProtNLM"/>
    </source>
</evidence>
<dbReference type="Proteomes" id="UP001165069">
    <property type="component" value="Unassembled WGS sequence"/>
</dbReference>
<gene>
    <name evidence="1" type="ORF">GETHLI_26480</name>
</gene>
<accession>A0ABQ5QHX0</accession>
<organism evidence="1 2">
    <name type="scientific">Geothrix limicola</name>
    <dbReference type="NCBI Taxonomy" id="2927978"/>
    <lineage>
        <taxon>Bacteria</taxon>
        <taxon>Pseudomonadati</taxon>
        <taxon>Acidobacteriota</taxon>
        <taxon>Holophagae</taxon>
        <taxon>Holophagales</taxon>
        <taxon>Holophagaceae</taxon>
        <taxon>Geothrix</taxon>
    </lineage>
</organism>
<protein>
    <recommendedName>
        <fullName evidence="3">Tip attachment protein J domain-containing protein</fullName>
    </recommendedName>
</protein>
<comment type="caution">
    <text evidence="1">The sequence shown here is derived from an EMBL/GenBank/DDBJ whole genome shotgun (WGS) entry which is preliminary data.</text>
</comment>
<dbReference type="RefSeq" id="WP_285576101.1">
    <property type="nucleotide sequence ID" value="NZ_BSDE01000005.1"/>
</dbReference>